<dbReference type="NCBIfam" id="TIGR02521">
    <property type="entry name" value="type_IV_pilW"/>
    <property type="match status" value="1"/>
</dbReference>
<dbReference type="InterPro" id="IPR011990">
    <property type="entry name" value="TPR-like_helical_dom_sf"/>
</dbReference>
<dbReference type="EMBL" id="UOFR01000015">
    <property type="protein sequence ID" value="VAW92510.1"/>
    <property type="molecule type" value="Genomic_DNA"/>
</dbReference>
<evidence type="ECO:0000313" key="3">
    <source>
        <dbReference type="EMBL" id="VAW92510.1"/>
    </source>
</evidence>
<dbReference type="Gene3D" id="1.25.40.10">
    <property type="entry name" value="Tetratricopeptide repeat domain"/>
    <property type="match status" value="1"/>
</dbReference>
<dbReference type="PANTHER" id="PTHR44858">
    <property type="entry name" value="TETRATRICOPEPTIDE REPEAT PROTEIN 6"/>
    <property type="match status" value="1"/>
</dbReference>
<dbReference type="SMART" id="SM00028">
    <property type="entry name" value="TPR"/>
    <property type="match status" value="4"/>
</dbReference>
<protein>
    <submittedName>
        <fullName evidence="3">Uncharacterized protein</fullName>
    </submittedName>
</protein>
<dbReference type="InterPro" id="IPR050498">
    <property type="entry name" value="Ycf3"/>
</dbReference>
<dbReference type="SUPFAM" id="SSF48452">
    <property type="entry name" value="TPR-like"/>
    <property type="match status" value="1"/>
</dbReference>
<evidence type="ECO:0000256" key="1">
    <source>
        <dbReference type="ARBA" id="ARBA00022737"/>
    </source>
</evidence>
<accession>A0A3B0ZTH7</accession>
<keyword evidence="2" id="KW-0802">TPR repeat</keyword>
<dbReference type="PROSITE" id="PS51257">
    <property type="entry name" value="PROKAR_LIPOPROTEIN"/>
    <property type="match status" value="1"/>
</dbReference>
<sequence>MRNLFVLGLIVLLLSACVTEKVYKPRDPDRAAELNAELGLGYMRQGQYRRAMSKLEKAIEYDSENIKALHYKAELHRRLGQSDKAGEYFSLAIDLAPKDQLLLINYGVYLCGVKKYDEAIDIFTKSLEDPLYENKARVYENIGLCRLWQGKMNQSESAFHQALAINPNMSTSLLELAKVRFDQGKMREAYEYYNRYIGLATHTPESLWLGILIEHGRGAKNTVASYKVKLKGRYPDSKETKLLKKFESQGKL</sequence>
<organism evidence="3">
    <name type="scientific">hydrothermal vent metagenome</name>
    <dbReference type="NCBI Taxonomy" id="652676"/>
    <lineage>
        <taxon>unclassified sequences</taxon>
        <taxon>metagenomes</taxon>
        <taxon>ecological metagenomes</taxon>
    </lineage>
</organism>
<reference evidence="3" key="1">
    <citation type="submission" date="2018-06" db="EMBL/GenBank/DDBJ databases">
        <authorList>
            <person name="Zhirakovskaya E."/>
        </authorList>
    </citation>
    <scope>NUCLEOTIDE SEQUENCE</scope>
</reference>
<dbReference type="PROSITE" id="PS50005">
    <property type="entry name" value="TPR"/>
    <property type="match status" value="3"/>
</dbReference>
<keyword evidence="1" id="KW-0677">Repeat</keyword>
<dbReference type="AlphaFoldDB" id="A0A3B0ZTH7"/>
<name>A0A3B0ZTH7_9ZZZZ</name>
<dbReference type="Pfam" id="PF13432">
    <property type="entry name" value="TPR_16"/>
    <property type="match status" value="2"/>
</dbReference>
<dbReference type="PANTHER" id="PTHR44858:SF1">
    <property type="entry name" value="UDP-N-ACETYLGLUCOSAMINE--PEPTIDE N-ACETYLGLUCOSAMINYLTRANSFERASE SPINDLY-RELATED"/>
    <property type="match status" value="1"/>
</dbReference>
<evidence type="ECO:0000256" key="2">
    <source>
        <dbReference type="ARBA" id="ARBA00022803"/>
    </source>
</evidence>
<dbReference type="InterPro" id="IPR019734">
    <property type="entry name" value="TPR_rpt"/>
</dbReference>
<dbReference type="InterPro" id="IPR013360">
    <property type="entry name" value="Pilus_4_PilW"/>
</dbReference>
<proteinExistence type="predicted"/>
<gene>
    <name evidence="3" type="ORF">MNBD_GAMMA21-546</name>
</gene>